<dbReference type="AlphaFoldDB" id="A0A7Z0WN76"/>
<organism evidence="1 2">
    <name type="scientific">Actinophytocola xinjiangensis</name>
    <dbReference type="NCBI Taxonomy" id="485602"/>
    <lineage>
        <taxon>Bacteria</taxon>
        <taxon>Bacillati</taxon>
        <taxon>Actinomycetota</taxon>
        <taxon>Actinomycetes</taxon>
        <taxon>Pseudonocardiales</taxon>
        <taxon>Pseudonocardiaceae</taxon>
    </lineage>
</organism>
<keyword evidence="2" id="KW-1185">Reference proteome</keyword>
<evidence type="ECO:0000313" key="2">
    <source>
        <dbReference type="Proteomes" id="UP000185696"/>
    </source>
</evidence>
<accession>A0A7Z0WN76</accession>
<dbReference type="RefSeq" id="WP_075132733.1">
    <property type="nucleotide sequence ID" value="NZ_MSIF01000004.1"/>
</dbReference>
<dbReference type="EMBL" id="MSIF01000004">
    <property type="protein sequence ID" value="OLF11498.1"/>
    <property type="molecule type" value="Genomic_DNA"/>
</dbReference>
<protein>
    <submittedName>
        <fullName evidence="1">Uncharacterized protein</fullName>
    </submittedName>
</protein>
<gene>
    <name evidence="1" type="ORF">BLA60_11040</name>
</gene>
<sequence length="201" mass="20850">MTQLSPFEQNLLAELRQAVTEQTGSRAADVPSPRGRARPRTRIALVAVGGGLLSAGLLVGPPAFEGVRTPAASAVETNEDGTVTVMVTRPQDAAEVERALAERGVAAEIDLAPDGMTCVNTPPRYERDPAVDELAVGRIVSSGDGSFSLTLRPDHLRGRTLVVEHSARVEESGMWTTTTVGMSVGVAVGPVAPCELVAAGG</sequence>
<dbReference type="Proteomes" id="UP000185696">
    <property type="component" value="Unassembled WGS sequence"/>
</dbReference>
<evidence type="ECO:0000313" key="1">
    <source>
        <dbReference type="EMBL" id="OLF11498.1"/>
    </source>
</evidence>
<comment type="caution">
    <text evidence="1">The sequence shown here is derived from an EMBL/GenBank/DDBJ whole genome shotgun (WGS) entry which is preliminary data.</text>
</comment>
<name>A0A7Z0WN76_9PSEU</name>
<reference evidence="1 2" key="1">
    <citation type="submission" date="2016-12" db="EMBL/GenBank/DDBJ databases">
        <title>The draft genome sequence of Actinophytocola xinjiangensis.</title>
        <authorList>
            <person name="Wang W."/>
            <person name="Yuan L."/>
        </authorList>
    </citation>
    <scope>NUCLEOTIDE SEQUENCE [LARGE SCALE GENOMIC DNA]</scope>
    <source>
        <strain evidence="1 2">CGMCC 4.4663</strain>
    </source>
</reference>
<proteinExistence type="predicted"/>